<dbReference type="RefSeq" id="WP_167473470.1">
    <property type="nucleotide sequence ID" value="NZ_CP046172.1"/>
</dbReference>
<gene>
    <name evidence="1" type="ORF">F5544_13055</name>
</gene>
<dbReference type="AlphaFoldDB" id="A0A6G9YBJ0"/>
<dbReference type="KEGG" id="nah:F5544_13055"/>
<accession>A0A6G9YBJ0</accession>
<protein>
    <submittedName>
        <fullName evidence="1">Uncharacterized protein</fullName>
    </submittedName>
</protein>
<dbReference type="Proteomes" id="UP000503540">
    <property type="component" value="Chromosome"/>
</dbReference>
<evidence type="ECO:0000313" key="2">
    <source>
        <dbReference type="Proteomes" id="UP000503540"/>
    </source>
</evidence>
<sequence>MTSTVMTCPVCLGAIGDEAACARCGWVLSAGPWLGPIGDAVRDRFDREIATVARRYDLSAVARAGVLGVADELVAEMCALVRGGEAAEDELAAVRVGVEVPARQSVWEASVRALVWVSMEPLRRTLVLIDIGYEDVRVLELSIDPLGAPVTDGPPHRIQWGSLLTERPESDAAAMLLLAGGIGEGYPPGYGIDAAACARLLPTASGSHSKVQVLHHLSGWAMPDRIAARFAPTVAWVHGPVDDRFAAAGVRGRQLDDRVAVAEVHGPRLDERFAGVLAAQMPLLTQHGLVVVEVDAAGNTRPRVHPLFRAGATAASTRVASADIAVPGDASELVLAVVAGAVDTPPHRCTPIVVATCPMPDEPTATLEFMLGGPGEVIISRPQGSRTDSVALSGWPAVLDEIPPVHRPLRHALDLVFAIELGGTETALAHRRKLITATIDLLADRRPGQGAVRVALIGYADHVGHGRQRVLRIHNFEALDTARRAAENLSATPLIEPWAAPLEDALAAAARLAWRSSPVERRMVIVGSRPPHLPTHDDAARCPNGHDWREQLKRGKDSGVRYLAVWDPPAGMDADSATTRRAIKVWQQLSAPHRTIRLSGAVAEFVAIRADLLGRVERTAPLRFPIVPGRTDQENIR</sequence>
<evidence type="ECO:0000313" key="1">
    <source>
        <dbReference type="EMBL" id="QIS10500.1"/>
    </source>
</evidence>
<dbReference type="EMBL" id="CP046172">
    <property type="protein sequence ID" value="QIS10500.1"/>
    <property type="molecule type" value="Genomic_DNA"/>
</dbReference>
<proteinExistence type="predicted"/>
<organism evidence="1 2">
    <name type="scientific">Nocardia arthritidis</name>
    <dbReference type="NCBI Taxonomy" id="228602"/>
    <lineage>
        <taxon>Bacteria</taxon>
        <taxon>Bacillati</taxon>
        <taxon>Actinomycetota</taxon>
        <taxon>Actinomycetes</taxon>
        <taxon>Mycobacteriales</taxon>
        <taxon>Nocardiaceae</taxon>
        <taxon>Nocardia</taxon>
    </lineage>
</organism>
<reference evidence="1 2" key="1">
    <citation type="journal article" date="2019" name="ACS Chem. Biol.">
        <title>Identification and Mobilization of a Cryptic Antibiotic Biosynthesis Gene Locus from a Human-Pathogenic Nocardia Isolate.</title>
        <authorList>
            <person name="Herisse M."/>
            <person name="Ishida K."/>
            <person name="Porter J.L."/>
            <person name="Howden B."/>
            <person name="Hertweck C."/>
            <person name="Stinear T.P."/>
            <person name="Pidot S.J."/>
        </authorList>
    </citation>
    <scope>NUCLEOTIDE SEQUENCE [LARGE SCALE GENOMIC DNA]</scope>
    <source>
        <strain evidence="1 2">AUSMDU00012717</strain>
    </source>
</reference>
<keyword evidence="2" id="KW-1185">Reference proteome</keyword>
<name>A0A6G9YBJ0_9NOCA</name>